<dbReference type="Gene3D" id="1.20.1740.10">
    <property type="entry name" value="Amino acid/polyamine transporter I"/>
    <property type="match status" value="1"/>
</dbReference>
<organism evidence="2 3">
    <name type="scientific">Sulfitobacter faviae</name>
    <dbReference type="NCBI Taxonomy" id="1775881"/>
    <lineage>
        <taxon>Bacteria</taxon>
        <taxon>Pseudomonadati</taxon>
        <taxon>Pseudomonadota</taxon>
        <taxon>Alphaproteobacteria</taxon>
        <taxon>Rhodobacterales</taxon>
        <taxon>Roseobacteraceae</taxon>
        <taxon>Sulfitobacter</taxon>
    </lineage>
</organism>
<sequence length="417" mass="44503">MSTFQDITAVAPLHPICFCRPMLNAAILATVTLAGAILIWPRVANSIVWRATITPLASIIGSGFLVLGPILDVSYGGYAPLVMVGLCMVAYLFGSAIRFNIADIETRPAASRLTDGLETMASIVLAFAFIVSVAYYLNLFGAFGVSLTELDDQFHAKLLTTAVFTLILFTGLTRGFSALERMEQVSVCLKLMIIAGLLLGLMVHFGEATGRGALQFDAPRVTGWASLTLMAGLIVTVQGFETSRYLGSTYDARMRIQSMQLAQWISTVIYCIYIVLLTYAFESDPLSLDETAIIDLMQIVAPILPLLLVVAALSAQFSAAIADTSGSGGLITEVSKGAIKERVAYALLVGIGVLLTWTANIFEIISYASRAFALYYALQAGIAAIRAWRGNHLAKATLFGGVALLGVAIAVFGTPVE</sequence>
<proteinExistence type="predicted"/>
<dbReference type="AlphaFoldDB" id="A0AAX3LQM7"/>
<feature type="transmembrane region" description="Helical" evidence="1">
    <location>
        <begin position="221"/>
        <end position="240"/>
    </location>
</feature>
<feature type="transmembrane region" description="Helical" evidence="1">
    <location>
        <begin position="120"/>
        <end position="138"/>
    </location>
</feature>
<feature type="transmembrane region" description="Helical" evidence="1">
    <location>
        <begin position="22"/>
        <end position="40"/>
    </location>
</feature>
<accession>A0AAX3LQM7</accession>
<keyword evidence="1" id="KW-1133">Transmembrane helix</keyword>
<feature type="transmembrane region" description="Helical" evidence="1">
    <location>
        <begin position="367"/>
        <end position="385"/>
    </location>
</feature>
<feature type="transmembrane region" description="Helical" evidence="1">
    <location>
        <begin position="188"/>
        <end position="206"/>
    </location>
</feature>
<keyword evidence="1" id="KW-0812">Transmembrane</keyword>
<evidence type="ECO:0000256" key="1">
    <source>
        <dbReference type="SAM" id="Phobius"/>
    </source>
</evidence>
<dbReference type="Proteomes" id="UP001210770">
    <property type="component" value="Chromosome"/>
</dbReference>
<dbReference type="RefSeq" id="WP_236627450.1">
    <property type="nucleotide sequence ID" value="NZ_CP116423.1"/>
</dbReference>
<feature type="transmembrane region" description="Helical" evidence="1">
    <location>
        <begin position="47"/>
        <end position="71"/>
    </location>
</feature>
<feature type="transmembrane region" description="Helical" evidence="1">
    <location>
        <begin position="77"/>
        <end position="99"/>
    </location>
</feature>
<gene>
    <name evidence="2" type="ORF">PL336_03800</name>
</gene>
<evidence type="ECO:0000313" key="3">
    <source>
        <dbReference type="Proteomes" id="UP001210770"/>
    </source>
</evidence>
<protein>
    <submittedName>
        <fullName evidence="2">Uncharacterized protein</fullName>
    </submittedName>
</protein>
<feature type="transmembrane region" description="Helical" evidence="1">
    <location>
        <begin position="301"/>
        <end position="322"/>
    </location>
</feature>
<keyword evidence="1" id="KW-0472">Membrane</keyword>
<dbReference type="EMBL" id="CP116423">
    <property type="protein sequence ID" value="WCE70973.1"/>
    <property type="molecule type" value="Genomic_DNA"/>
</dbReference>
<feature type="transmembrane region" description="Helical" evidence="1">
    <location>
        <begin position="343"/>
        <end position="361"/>
    </location>
</feature>
<reference evidence="2" key="1">
    <citation type="submission" date="2023-01" db="EMBL/GenBank/DDBJ databases">
        <title>Comparative genomic analysis of cold water coral derived Sulfitobacter faviae: insights into their metabolism and habitat adaptation.</title>
        <authorList>
            <person name="Guo Y."/>
            <person name="Lin S."/>
            <person name="Huang Z."/>
            <person name="Tang K."/>
            <person name="Wang X."/>
        </authorList>
    </citation>
    <scope>NUCLEOTIDE SEQUENCE</scope>
    <source>
        <strain evidence="2">SCSIO W_1865</strain>
    </source>
</reference>
<feature type="transmembrane region" description="Helical" evidence="1">
    <location>
        <begin position="261"/>
        <end position="281"/>
    </location>
</feature>
<evidence type="ECO:0000313" key="2">
    <source>
        <dbReference type="EMBL" id="WCE70973.1"/>
    </source>
</evidence>
<feature type="transmembrane region" description="Helical" evidence="1">
    <location>
        <begin position="158"/>
        <end position="176"/>
    </location>
</feature>
<name>A0AAX3LQM7_9RHOB</name>
<feature type="transmembrane region" description="Helical" evidence="1">
    <location>
        <begin position="397"/>
        <end position="416"/>
    </location>
</feature>